<keyword evidence="2" id="KW-0812">Transmembrane</keyword>
<name>A0A1R0KFX6_9PSEU</name>
<reference evidence="3 4" key="1">
    <citation type="submission" date="2016-01" db="EMBL/GenBank/DDBJ databases">
        <title>Amycolatopsis coloradensis genome sequencing and assembly.</title>
        <authorList>
            <person name="Mayilraj S."/>
        </authorList>
    </citation>
    <scope>NUCLEOTIDE SEQUENCE [LARGE SCALE GENOMIC DNA]</scope>
    <source>
        <strain evidence="3 4">DSM 44225</strain>
    </source>
</reference>
<comment type="caution">
    <text evidence="3">The sequence shown here is derived from an EMBL/GenBank/DDBJ whole genome shotgun (WGS) entry which is preliminary data.</text>
</comment>
<keyword evidence="2" id="KW-1133">Transmembrane helix</keyword>
<dbReference type="AlphaFoldDB" id="A0A1R0KFX6"/>
<keyword evidence="2" id="KW-0472">Membrane</keyword>
<evidence type="ECO:0000256" key="2">
    <source>
        <dbReference type="SAM" id="Phobius"/>
    </source>
</evidence>
<keyword evidence="4" id="KW-1185">Reference proteome</keyword>
<dbReference type="Proteomes" id="UP000187486">
    <property type="component" value="Unassembled WGS sequence"/>
</dbReference>
<feature type="compositionally biased region" description="Basic and acidic residues" evidence="1">
    <location>
        <begin position="77"/>
        <end position="86"/>
    </location>
</feature>
<dbReference type="RefSeq" id="WP_076167578.1">
    <property type="nucleotide sequence ID" value="NZ_JBEZVB010000037.1"/>
</dbReference>
<evidence type="ECO:0000313" key="3">
    <source>
        <dbReference type="EMBL" id="OLZ44391.1"/>
    </source>
</evidence>
<feature type="transmembrane region" description="Helical" evidence="2">
    <location>
        <begin position="106"/>
        <end position="126"/>
    </location>
</feature>
<accession>A0A1R0KFX6</accession>
<evidence type="ECO:0000313" key="4">
    <source>
        <dbReference type="Proteomes" id="UP000187486"/>
    </source>
</evidence>
<protein>
    <submittedName>
        <fullName evidence="3">Uncharacterized protein</fullName>
    </submittedName>
</protein>
<organism evidence="3 4">
    <name type="scientific">Amycolatopsis coloradensis</name>
    <dbReference type="NCBI Taxonomy" id="76021"/>
    <lineage>
        <taxon>Bacteria</taxon>
        <taxon>Bacillati</taxon>
        <taxon>Actinomycetota</taxon>
        <taxon>Actinomycetes</taxon>
        <taxon>Pseudonocardiales</taxon>
        <taxon>Pseudonocardiaceae</taxon>
        <taxon>Amycolatopsis</taxon>
    </lineage>
</organism>
<proteinExistence type="predicted"/>
<dbReference type="STRING" id="76021.BS329_36765"/>
<sequence>MPVTCTLQVRFVHSAGYCQRAAGFGWFGRWATEIIFDRDRDNLPSVMSPERRYRAVAATRPSLNQSLGADGLIRDDPDHRGMEPHHRAGQRPVRQPQPYAWPARHAALYMALWAIGLIALFMALSVTRYRRLNIR</sequence>
<feature type="region of interest" description="Disordered" evidence="1">
    <location>
        <begin position="77"/>
        <end position="96"/>
    </location>
</feature>
<dbReference type="EMBL" id="MQUQ01000026">
    <property type="protein sequence ID" value="OLZ44391.1"/>
    <property type="molecule type" value="Genomic_DNA"/>
</dbReference>
<gene>
    <name evidence="3" type="ORF">BS329_36765</name>
</gene>
<evidence type="ECO:0000256" key="1">
    <source>
        <dbReference type="SAM" id="MobiDB-lite"/>
    </source>
</evidence>